<evidence type="ECO:0000256" key="3">
    <source>
        <dbReference type="ARBA" id="ARBA00022448"/>
    </source>
</evidence>
<dbReference type="Pfam" id="PF00892">
    <property type="entry name" value="EamA"/>
    <property type="match status" value="2"/>
</dbReference>
<feature type="transmembrane region" description="Helical" evidence="8">
    <location>
        <begin position="71"/>
        <end position="87"/>
    </location>
</feature>
<keyword evidence="7 8" id="KW-0472">Membrane</keyword>
<comment type="similarity">
    <text evidence="2">Belongs to the EamA transporter family.</text>
</comment>
<dbReference type="InterPro" id="IPR004626">
    <property type="entry name" value="RarD"/>
</dbReference>
<keyword evidence="4" id="KW-1003">Cell membrane</keyword>
<feature type="transmembrane region" description="Helical" evidence="8">
    <location>
        <begin position="34"/>
        <end position="51"/>
    </location>
</feature>
<feature type="transmembrane region" description="Helical" evidence="8">
    <location>
        <begin position="237"/>
        <end position="256"/>
    </location>
</feature>
<evidence type="ECO:0000313" key="11">
    <source>
        <dbReference type="Proteomes" id="UP000282028"/>
    </source>
</evidence>
<feature type="transmembrane region" description="Helical" evidence="8">
    <location>
        <begin position="262"/>
        <end position="283"/>
    </location>
</feature>
<feature type="transmembrane region" description="Helical" evidence="8">
    <location>
        <begin position="5"/>
        <end position="22"/>
    </location>
</feature>
<keyword evidence="5 8" id="KW-0812">Transmembrane</keyword>
<keyword evidence="6 8" id="KW-1133">Transmembrane helix</keyword>
<evidence type="ECO:0000256" key="6">
    <source>
        <dbReference type="ARBA" id="ARBA00022989"/>
    </source>
</evidence>
<evidence type="ECO:0000256" key="5">
    <source>
        <dbReference type="ARBA" id="ARBA00022692"/>
    </source>
</evidence>
<dbReference type="Proteomes" id="UP000282028">
    <property type="component" value="Unassembled WGS sequence"/>
</dbReference>
<feature type="transmembrane region" description="Helical" evidence="8">
    <location>
        <begin position="146"/>
        <end position="162"/>
    </location>
</feature>
<dbReference type="EMBL" id="RHHR01000008">
    <property type="protein sequence ID" value="RNB76118.1"/>
    <property type="molecule type" value="Genomic_DNA"/>
</dbReference>
<evidence type="ECO:0000256" key="1">
    <source>
        <dbReference type="ARBA" id="ARBA00004651"/>
    </source>
</evidence>
<dbReference type="RefSeq" id="WP_122907760.1">
    <property type="nucleotide sequence ID" value="NZ_CBCSBE010000002.1"/>
</dbReference>
<dbReference type="PANTHER" id="PTHR22911">
    <property type="entry name" value="ACYL-MALONYL CONDENSING ENZYME-RELATED"/>
    <property type="match status" value="1"/>
</dbReference>
<name>A0A3M8CKJ1_9BACL</name>
<feature type="domain" description="EamA" evidence="9">
    <location>
        <begin position="3"/>
        <end position="137"/>
    </location>
</feature>
<sequence length="294" mass="32784">MRRGVVYAVIAYLVWGLLPLYWNVFQTVGAFEILAHRILWSFVFVGIVLLIKKRWRSMMSALSGAKVRGAMILSSILISANWLIYIWAVNNEKVLETSLGYYMNPLLSVFFGVIFLRERLQLGQWIALTLAAIGVLYNTLQYGEVPWVAIALALSFALYGLAKKKVQVDALTGVACETLLIVPVALLYLSAIQANGTATAWDMQGWQILLLTLTGVATVLPLFWFAEATKTLPLSTIGFIQYLSPTISMFSAIFIFGEPFTITHIISFSFIWAALIVFTISSLRKKSQPVALRT</sequence>
<evidence type="ECO:0000256" key="7">
    <source>
        <dbReference type="ARBA" id="ARBA00023136"/>
    </source>
</evidence>
<gene>
    <name evidence="10" type="primary">rarD</name>
    <name evidence="10" type="ORF">EDM52_04165</name>
</gene>
<dbReference type="InterPro" id="IPR000620">
    <property type="entry name" value="EamA_dom"/>
</dbReference>
<dbReference type="NCBIfam" id="TIGR00688">
    <property type="entry name" value="rarD"/>
    <property type="match status" value="1"/>
</dbReference>
<dbReference type="SUPFAM" id="SSF103481">
    <property type="entry name" value="Multidrug resistance efflux transporter EmrE"/>
    <property type="match status" value="2"/>
</dbReference>
<keyword evidence="11" id="KW-1185">Reference proteome</keyword>
<feature type="transmembrane region" description="Helical" evidence="8">
    <location>
        <begin position="174"/>
        <end position="194"/>
    </location>
</feature>
<dbReference type="InterPro" id="IPR037185">
    <property type="entry name" value="EmrE-like"/>
</dbReference>
<dbReference type="AlphaFoldDB" id="A0A3M8CKJ1"/>
<comment type="caution">
    <text evidence="10">The sequence shown here is derived from an EMBL/GenBank/DDBJ whole genome shotgun (WGS) entry which is preliminary data.</text>
</comment>
<evidence type="ECO:0000256" key="2">
    <source>
        <dbReference type="ARBA" id="ARBA00007362"/>
    </source>
</evidence>
<feature type="transmembrane region" description="Helical" evidence="8">
    <location>
        <begin position="99"/>
        <end position="116"/>
    </location>
</feature>
<evidence type="ECO:0000256" key="4">
    <source>
        <dbReference type="ARBA" id="ARBA00022475"/>
    </source>
</evidence>
<organism evidence="10 11">
    <name type="scientific">Brevibacillus invocatus</name>
    <dbReference type="NCBI Taxonomy" id="173959"/>
    <lineage>
        <taxon>Bacteria</taxon>
        <taxon>Bacillati</taxon>
        <taxon>Bacillota</taxon>
        <taxon>Bacilli</taxon>
        <taxon>Bacillales</taxon>
        <taxon>Paenibacillaceae</taxon>
        <taxon>Brevibacillus</taxon>
    </lineage>
</organism>
<keyword evidence="3" id="KW-0813">Transport</keyword>
<dbReference type="PANTHER" id="PTHR22911:SF137">
    <property type="entry name" value="SOLUTE CARRIER FAMILY 35 MEMBER G2-RELATED"/>
    <property type="match status" value="1"/>
</dbReference>
<protein>
    <submittedName>
        <fullName evidence="10">EamA family transporter RarD</fullName>
    </submittedName>
</protein>
<evidence type="ECO:0000313" key="10">
    <source>
        <dbReference type="EMBL" id="RNB76118.1"/>
    </source>
</evidence>
<dbReference type="OrthoDB" id="369870at2"/>
<evidence type="ECO:0000259" key="9">
    <source>
        <dbReference type="Pfam" id="PF00892"/>
    </source>
</evidence>
<proteinExistence type="inferred from homology"/>
<feature type="transmembrane region" description="Helical" evidence="8">
    <location>
        <begin position="206"/>
        <end position="225"/>
    </location>
</feature>
<reference evidence="10 11" key="1">
    <citation type="submission" date="2018-10" db="EMBL/GenBank/DDBJ databases">
        <title>Phylogenomics of Brevibacillus.</title>
        <authorList>
            <person name="Dunlap C."/>
        </authorList>
    </citation>
    <scope>NUCLEOTIDE SEQUENCE [LARGE SCALE GENOMIC DNA]</scope>
    <source>
        <strain evidence="10 11">JCM 12215</strain>
    </source>
</reference>
<accession>A0A3M8CKJ1</accession>
<dbReference type="GO" id="GO:0005886">
    <property type="term" value="C:plasma membrane"/>
    <property type="evidence" value="ECO:0007669"/>
    <property type="project" value="UniProtKB-SubCell"/>
</dbReference>
<feature type="transmembrane region" description="Helical" evidence="8">
    <location>
        <begin position="123"/>
        <end position="140"/>
    </location>
</feature>
<comment type="subcellular location">
    <subcellularLocation>
        <location evidence="1">Cell membrane</location>
        <topology evidence="1">Multi-pass membrane protein</topology>
    </subcellularLocation>
</comment>
<evidence type="ECO:0000256" key="8">
    <source>
        <dbReference type="SAM" id="Phobius"/>
    </source>
</evidence>
<feature type="domain" description="EamA" evidence="9">
    <location>
        <begin position="148"/>
        <end position="278"/>
    </location>
</feature>